<dbReference type="RefSeq" id="WP_204057121.1">
    <property type="nucleotide sequence ID" value="NZ_BAAAGP010000004.1"/>
</dbReference>
<accession>A0ABQ4FXR6</accession>
<keyword evidence="2" id="KW-1185">Reference proteome</keyword>
<evidence type="ECO:0000313" key="1">
    <source>
        <dbReference type="EMBL" id="GIH39605.1"/>
    </source>
</evidence>
<gene>
    <name evidence="1" type="ORF">Mco01_26050</name>
</gene>
<reference evidence="1 2" key="1">
    <citation type="submission" date="2021-01" db="EMBL/GenBank/DDBJ databases">
        <title>Whole genome shotgun sequence of Microbispora corallina NBRC 16416.</title>
        <authorList>
            <person name="Komaki H."/>
            <person name="Tamura T."/>
        </authorList>
    </citation>
    <scope>NUCLEOTIDE SEQUENCE [LARGE SCALE GENOMIC DNA]</scope>
    <source>
        <strain evidence="1 2">NBRC 16416</strain>
    </source>
</reference>
<organism evidence="1 2">
    <name type="scientific">Microbispora corallina</name>
    <dbReference type="NCBI Taxonomy" id="83302"/>
    <lineage>
        <taxon>Bacteria</taxon>
        <taxon>Bacillati</taxon>
        <taxon>Actinomycetota</taxon>
        <taxon>Actinomycetes</taxon>
        <taxon>Streptosporangiales</taxon>
        <taxon>Streptosporangiaceae</taxon>
        <taxon>Microbispora</taxon>
    </lineage>
</organism>
<evidence type="ECO:0000313" key="2">
    <source>
        <dbReference type="Proteomes" id="UP000603904"/>
    </source>
</evidence>
<evidence type="ECO:0008006" key="3">
    <source>
        <dbReference type="Google" id="ProtNLM"/>
    </source>
</evidence>
<protein>
    <recommendedName>
        <fullName evidence="3">SWIM-type domain-containing protein</fullName>
    </recommendedName>
</protein>
<dbReference type="Proteomes" id="UP000603904">
    <property type="component" value="Unassembled WGS sequence"/>
</dbReference>
<name>A0ABQ4FXR6_9ACTN</name>
<sequence>MKISYSVPAETTSVFVVAADRTPTELSSIVPWRMGRAHRRRAMDALGTSRLEIEAYRQGRSPWRGTDLPAGPHEQVRRSRYHVVVSSTAPVTEQPEAAQAARAAARGVAEAYGGVIVDPLTAAVVDHCPDCPGERQEFRIGDDWLGWAVDVDESRSGAACDPLGAGVCTCLRVSSRGLSRFGLPEVVLDGGPCPHSLCAVSTLLPVAEHLLSGHLAWLAREPHALLRTIDRRIRMAGREVAEVAGSPDPAGDPFLVRLTPAAAGRACLRVGLPADGTTGDRPHHTPGLLAA</sequence>
<comment type="caution">
    <text evidence="1">The sequence shown here is derived from an EMBL/GenBank/DDBJ whole genome shotgun (WGS) entry which is preliminary data.</text>
</comment>
<dbReference type="EMBL" id="BOOC01000009">
    <property type="protein sequence ID" value="GIH39605.1"/>
    <property type="molecule type" value="Genomic_DNA"/>
</dbReference>
<proteinExistence type="predicted"/>